<accession>A0ABD6A7G4</accession>
<dbReference type="GeneID" id="79316841"/>
<dbReference type="Proteomes" id="UP001596547">
    <property type="component" value="Unassembled WGS sequence"/>
</dbReference>
<feature type="transmembrane region" description="Helical" evidence="1">
    <location>
        <begin position="121"/>
        <end position="139"/>
    </location>
</feature>
<keyword evidence="1" id="KW-1133">Transmembrane helix</keyword>
<evidence type="ECO:0000313" key="3">
    <source>
        <dbReference type="EMBL" id="MFC7316519.1"/>
    </source>
</evidence>
<feature type="domain" description="DUF8163" evidence="2">
    <location>
        <begin position="11"/>
        <end position="151"/>
    </location>
</feature>
<protein>
    <recommendedName>
        <fullName evidence="2">DUF8163 domain-containing protein</fullName>
    </recommendedName>
</protein>
<dbReference type="InterPro" id="IPR058477">
    <property type="entry name" value="DUF8163"/>
</dbReference>
<evidence type="ECO:0000256" key="1">
    <source>
        <dbReference type="SAM" id="Phobius"/>
    </source>
</evidence>
<dbReference type="Pfam" id="PF26496">
    <property type="entry name" value="DUF8163"/>
    <property type="match status" value="1"/>
</dbReference>
<evidence type="ECO:0000259" key="2">
    <source>
        <dbReference type="Pfam" id="PF26496"/>
    </source>
</evidence>
<evidence type="ECO:0000313" key="4">
    <source>
        <dbReference type="Proteomes" id="UP001596547"/>
    </source>
</evidence>
<dbReference type="RefSeq" id="WP_276304216.1">
    <property type="nucleotide sequence ID" value="NZ_CP119992.1"/>
</dbReference>
<organism evidence="3 4">
    <name type="scientific">Halomarina halobia</name>
    <dbReference type="NCBI Taxonomy" id="3033386"/>
    <lineage>
        <taxon>Archaea</taxon>
        <taxon>Methanobacteriati</taxon>
        <taxon>Methanobacteriota</taxon>
        <taxon>Stenosarchaea group</taxon>
        <taxon>Halobacteria</taxon>
        <taxon>Halobacteriales</taxon>
        <taxon>Natronomonadaceae</taxon>
        <taxon>Halomarina</taxon>
    </lineage>
</organism>
<gene>
    <name evidence="3" type="ORF">ACFQPE_06860</name>
</gene>
<keyword evidence="1" id="KW-0812">Transmembrane</keyword>
<dbReference type="EMBL" id="JBHTBF010000002">
    <property type="protein sequence ID" value="MFC7316519.1"/>
    <property type="molecule type" value="Genomic_DNA"/>
</dbReference>
<reference evidence="3 4" key="1">
    <citation type="journal article" date="2019" name="Int. J. Syst. Evol. Microbiol.">
        <title>The Global Catalogue of Microorganisms (GCM) 10K type strain sequencing project: providing services to taxonomists for standard genome sequencing and annotation.</title>
        <authorList>
            <consortium name="The Broad Institute Genomics Platform"/>
            <consortium name="The Broad Institute Genome Sequencing Center for Infectious Disease"/>
            <person name="Wu L."/>
            <person name="Ma J."/>
        </authorList>
    </citation>
    <scope>NUCLEOTIDE SEQUENCE [LARGE SCALE GENOMIC DNA]</scope>
    <source>
        <strain evidence="3 4">PSR21</strain>
    </source>
</reference>
<proteinExistence type="predicted"/>
<feature type="transmembrane region" description="Helical" evidence="1">
    <location>
        <begin position="12"/>
        <end position="38"/>
    </location>
</feature>
<keyword evidence="1" id="KW-0472">Membrane</keyword>
<comment type="caution">
    <text evidence="3">The sequence shown here is derived from an EMBL/GenBank/DDBJ whole genome shotgun (WGS) entry which is preliminary data.</text>
</comment>
<feature type="transmembrane region" description="Helical" evidence="1">
    <location>
        <begin position="45"/>
        <end position="63"/>
    </location>
</feature>
<sequence length="153" mass="15339">MRDRFPPRDRWSALGLAGIATTAVGLSVAAPVGLFAGAALCATWFLTRFGAVAFGAVLAGALVPGTVPPGPSGVLVILGLAGALAGELRDAAAPAEALVAFGALALVAAGVPTLAAQFPLWQTASGTAVVVAIVAYALYRYELVRLRLVEVDA</sequence>
<feature type="transmembrane region" description="Helical" evidence="1">
    <location>
        <begin position="97"/>
        <end position="115"/>
    </location>
</feature>
<dbReference type="AlphaFoldDB" id="A0ABD6A7G4"/>
<name>A0ABD6A7G4_9EURY</name>
<keyword evidence="4" id="KW-1185">Reference proteome</keyword>